<dbReference type="EMBL" id="VDCQ01000019">
    <property type="protein sequence ID" value="TNJ65396.1"/>
    <property type="molecule type" value="Genomic_DNA"/>
</dbReference>
<dbReference type="InterPro" id="IPR035903">
    <property type="entry name" value="HesB-like_dom_sf"/>
</dbReference>
<evidence type="ECO:0000313" key="2">
    <source>
        <dbReference type="Proteomes" id="UP000307943"/>
    </source>
</evidence>
<keyword evidence="2" id="KW-1185">Reference proteome</keyword>
<dbReference type="OrthoDB" id="1645729at2"/>
<gene>
    <name evidence="1" type="ORF">FE784_15360</name>
</gene>
<protein>
    <submittedName>
        <fullName evidence="1">Fe-S cluster assembly protein HesB</fullName>
    </submittedName>
</protein>
<organism evidence="1 2">
    <name type="scientific">Paenibacillus hemerocallicola</name>
    <dbReference type="NCBI Taxonomy" id="1172614"/>
    <lineage>
        <taxon>Bacteria</taxon>
        <taxon>Bacillati</taxon>
        <taxon>Bacillota</taxon>
        <taxon>Bacilli</taxon>
        <taxon>Bacillales</taxon>
        <taxon>Paenibacillaceae</taxon>
        <taxon>Paenibacillus</taxon>
    </lineage>
</organism>
<name>A0A5C4T9K2_9BACL</name>
<sequence length="94" mass="10604">MKLIVTDAAIHCFTKEWGFREGDHVRVFVRYAGGGEDPYALGIMSGKPIDVGIRTEAGKLTFFMEEADLWFLENRDLTLDAKGEDIFFQLSGNK</sequence>
<reference evidence="1 2" key="1">
    <citation type="submission" date="2019-05" db="EMBL/GenBank/DDBJ databases">
        <title>We sequenced the genome of Paenibacillus hemerocallicola KCTC 33185 for further insight into its adaptation and study the phylogeny of Paenibacillus.</title>
        <authorList>
            <person name="Narsing Rao M.P."/>
        </authorList>
    </citation>
    <scope>NUCLEOTIDE SEQUENCE [LARGE SCALE GENOMIC DNA]</scope>
    <source>
        <strain evidence="1 2">KCTC 33185</strain>
    </source>
</reference>
<proteinExistence type="predicted"/>
<dbReference type="SUPFAM" id="SSF89360">
    <property type="entry name" value="HesB-like domain"/>
    <property type="match status" value="1"/>
</dbReference>
<dbReference type="Proteomes" id="UP000307943">
    <property type="component" value="Unassembled WGS sequence"/>
</dbReference>
<dbReference type="RefSeq" id="WP_139603089.1">
    <property type="nucleotide sequence ID" value="NZ_VDCQ01000019.1"/>
</dbReference>
<evidence type="ECO:0000313" key="1">
    <source>
        <dbReference type="EMBL" id="TNJ65396.1"/>
    </source>
</evidence>
<comment type="caution">
    <text evidence="1">The sequence shown here is derived from an EMBL/GenBank/DDBJ whole genome shotgun (WGS) entry which is preliminary data.</text>
</comment>
<dbReference type="AlphaFoldDB" id="A0A5C4T9K2"/>
<accession>A0A5C4T9K2</accession>